<reference evidence="2 3" key="1">
    <citation type="submission" date="2022-12" db="EMBL/GenBank/DDBJ databases">
        <title>Genomic features and morphological characterization of a novel Knufia sp. strain isolated from spacecraft assembly facility.</title>
        <authorList>
            <person name="Teixeira M."/>
            <person name="Chander A.M."/>
            <person name="Stajich J.E."/>
            <person name="Venkateswaran K."/>
        </authorList>
    </citation>
    <scope>NUCLEOTIDE SEQUENCE [LARGE SCALE GENOMIC DNA]</scope>
    <source>
        <strain evidence="2 3">FJI-L2-BK-P2</strain>
    </source>
</reference>
<feature type="region of interest" description="Disordered" evidence="1">
    <location>
        <begin position="485"/>
        <end position="523"/>
    </location>
</feature>
<keyword evidence="3" id="KW-1185">Reference proteome</keyword>
<accession>A0AAN8I999</accession>
<comment type="caution">
    <text evidence="2">The sequence shown here is derived from an EMBL/GenBank/DDBJ whole genome shotgun (WGS) entry which is preliminary data.</text>
</comment>
<name>A0AAN8I999_9EURO</name>
<sequence>MASLALLSSQRLPQCELPIIRSTIRPAPGLALNRIAQQTRRLCPAHARCFSTTLYLGPRKKPGSPDYPNFRNETKDQRLVREHKLFNPFSFEDNNPLARLTIPDRYKKRTTQPVSETPSADLEEELLYLATHRPPGARVLNILEHLIADRRERPNASHYEALIHANASPDQGSPHNVQNLLQEMEASKIPMNVNIYTAVLRTLVVHPDTDLLDQVIASCEKMWIPLDSEMLHLISATYLRAGMPELAMDYFDLVEGNASNAVQSGSSPVRGAVEPSGKVELWLYVLFIYHLAIQRDWDGVIRMCYRLNDDETLEIPFAMRQIDVPHSFWHWLLDHVVTTRHSRSRKRFSQRWLMLWICDLWVRRAWIRPAHDTCLKLLRVCSKQGLYQSAELVQLILQSSKRNGRHVIEAGPGSGEAGEARDEADLASEAEIREFVHLSYENAEPKVPRMTERDKQQMFPHWWMFDDTVGVEKETGTPIRIDAWSALSDENDPGRAWPRTVREREQEQKQKEEQEQNRKAAVQQKYPGQVMLAVRAWPGQLQDDLDALASLRAAVSRSDEETKIEQTIEWIPSIAEPVSVEPYSAPQNDDCTAPKMASEIESQAYLPSEQMASTDADSLAFGRGNDRNTHIELGEVLATNCNSLASSFHEPFFPQDAEGTTCEPVPVDSVTAGLLADGDNIKPTTSCNEYADNLVAQHSAQCTSSEPQRSDRNIPATVTKKGTMTSDAFFEMFEASLAGGGGKKKGR</sequence>
<dbReference type="EMBL" id="JAKLMC020000001">
    <property type="protein sequence ID" value="KAK5958564.1"/>
    <property type="molecule type" value="Genomic_DNA"/>
</dbReference>
<dbReference type="InterPro" id="IPR011990">
    <property type="entry name" value="TPR-like_helical_dom_sf"/>
</dbReference>
<proteinExistence type="predicted"/>
<organism evidence="2 3">
    <name type="scientific">Knufia fluminis</name>
    <dbReference type="NCBI Taxonomy" id="191047"/>
    <lineage>
        <taxon>Eukaryota</taxon>
        <taxon>Fungi</taxon>
        <taxon>Dikarya</taxon>
        <taxon>Ascomycota</taxon>
        <taxon>Pezizomycotina</taxon>
        <taxon>Eurotiomycetes</taxon>
        <taxon>Chaetothyriomycetidae</taxon>
        <taxon>Chaetothyriales</taxon>
        <taxon>Trichomeriaceae</taxon>
        <taxon>Knufia</taxon>
    </lineage>
</organism>
<dbReference type="Proteomes" id="UP001316803">
    <property type="component" value="Unassembled WGS sequence"/>
</dbReference>
<protein>
    <submittedName>
        <fullName evidence="2">Uncharacterized protein</fullName>
    </submittedName>
</protein>
<evidence type="ECO:0000313" key="2">
    <source>
        <dbReference type="EMBL" id="KAK5958564.1"/>
    </source>
</evidence>
<evidence type="ECO:0000313" key="3">
    <source>
        <dbReference type="Proteomes" id="UP001316803"/>
    </source>
</evidence>
<dbReference type="Gene3D" id="1.25.40.10">
    <property type="entry name" value="Tetratricopeptide repeat domain"/>
    <property type="match status" value="1"/>
</dbReference>
<gene>
    <name evidence="2" type="ORF">OHC33_000407</name>
</gene>
<dbReference type="AlphaFoldDB" id="A0AAN8I999"/>
<feature type="compositionally biased region" description="Basic and acidic residues" evidence="1">
    <location>
        <begin position="500"/>
        <end position="518"/>
    </location>
</feature>
<evidence type="ECO:0000256" key="1">
    <source>
        <dbReference type="SAM" id="MobiDB-lite"/>
    </source>
</evidence>